<evidence type="ECO:0000256" key="1">
    <source>
        <dbReference type="SAM" id="MobiDB-lite"/>
    </source>
</evidence>
<organism evidence="3 4">
    <name type="scientific">Plantactinospora soyae</name>
    <dbReference type="NCBI Taxonomy" id="1544732"/>
    <lineage>
        <taxon>Bacteria</taxon>
        <taxon>Bacillati</taxon>
        <taxon>Actinomycetota</taxon>
        <taxon>Actinomycetes</taxon>
        <taxon>Micromonosporales</taxon>
        <taxon>Micromonosporaceae</taxon>
        <taxon>Plantactinospora</taxon>
    </lineage>
</organism>
<keyword evidence="2" id="KW-0812">Transmembrane</keyword>
<feature type="compositionally biased region" description="Gly residues" evidence="1">
    <location>
        <begin position="36"/>
        <end position="59"/>
    </location>
</feature>
<dbReference type="Proteomes" id="UP000649753">
    <property type="component" value="Unassembled WGS sequence"/>
</dbReference>
<feature type="region of interest" description="Disordered" evidence="1">
    <location>
        <begin position="1"/>
        <end position="80"/>
    </location>
</feature>
<proteinExistence type="predicted"/>
<reference evidence="3" key="1">
    <citation type="submission" date="2020-10" db="EMBL/GenBank/DDBJ databases">
        <title>Sequencing the genomes of 1000 actinobacteria strains.</title>
        <authorList>
            <person name="Klenk H.-P."/>
        </authorList>
    </citation>
    <scope>NUCLEOTIDE SEQUENCE</scope>
    <source>
        <strain evidence="3">DSM 46832</strain>
    </source>
</reference>
<accession>A0A927MAM5</accession>
<feature type="transmembrane region" description="Helical" evidence="2">
    <location>
        <begin position="139"/>
        <end position="165"/>
    </location>
</feature>
<dbReference type="SUPFAM" id="SSF53649">
    <property type="entry name" value="Alkaline phosphatase-like"/>
    <property type="match status" value="1"/>
</dbReference>
<evidence type="ECO:0000313" key="4">
    <source>
        <dbReference type="Proteomes" id="UP000649753"/>
    </source>
</evidence>
<feature type="transmembrane region" description="Helical" evidence="2">
    <location>
        <begin position="84"/>
        <end position="103"/>
    </location>
</feature>
<evidence type="ECO:0008006" key="5">
    <source>
        <dbReference type="Google" id="ProtNLM"/>
    </source>
</evidence>
<dbReference type="EMBL" id="JADBEB010000001">
    <property type="protein sequence ID" value="MBE1488348.1"/>
    <property type="molecule type" value="Genomic_DNA"/>
</dbReference>
<sequence>MSLFTRFRQLPTRERTTAKDDAAKADRQQNIPDGDPTGGPGHDGPGDGDATGGGAGDAGDGAEIHRDAGAAGDGDVPRSGRRRVAARVTTGLAALLVLLALLAPNNLDDLTLGSLVRVPVEALLGLALVLVLPPRPRRVAAVLGGAVIGLLGILKIIDMGFYAVLARQFDLVLDWILIDDAMAFLTDSVGRVGAIGAAIGVVLLVVAVLTLMTMSVLRLTRLVVRHRTGTARGVAVLGAAWVACALLGVQIVPGVPVAAKNTAGLAYGRAHQARAALRDQQDYAREAAVDAFRDVPGDQLLTALRGKDVLLVFVESYGRDAVESPKFAPQIGPVLDAGTRRLEAAGFSSRSAFLTSPTTSSGSWLAHSTLLSGLWIDNQQRYRSVVSSDRLTLTGAFRRADWRTVGIMPGVTRAWPEGALYEYDQIYDAHQLGYNGPKFSWATMPDQFALSAFERLEHGKPNSPPLMAGITLVSSHAPWTPIPRSVGWDELGDGSVFEEMAREGQPKSALWRDRAKVRTEYGRSIEYSLNSTISYLEKYGDDDTVLVLLGDHQPSPVVIGGGASRDVPISIVARDPAVLDRIAGWSWQGGLKPGPKAPVWRMDSFRDRFLTAFGPPAGTTPSAVPAGK</sequence>
<gene>
    <name evidence="3" type="ORF">H4W31_003986</name>
</gene>
<dbReference type="InterPro" id="IPR017850">
    <property type="entry name" value="Alkaline_phosphatase_core_sf"/>
</dbReference>
<feature type="transmembrane region" description="Helical" evidence="2">
    <location>
        <begin position="233"/>
        <end position="252"/>
    </location>
</feature>
<evidence type="ECO:0000256" key="2">
    <source>
        <dbReference type="SAM" id="Phobius"/>
    </source>
</evidence>
<evidence type="ECO:0000313" key="3">
    <source>
        <dbReference type="EMBL" id="MBE1488348.1"/>
    </source>
</evidence>
<name>A0A927MAM5_9ACTN</name>
<dbReference type="Gene3D" id="3.40.720.10">
    <property type="entry name" value="Alkaline Phosphatase, subunit A"/>
    <property type="match status" value="1"/>
</dbReference>
<keyword evidence="4" id="KW-1185">Reference proteome</keyword>
<feature type="transmembrane region" description="Helical" evidence="2">
    <location>
        <begin position="192"/>
        <end position="212"/>
    </location>
</feature>
<feature type="transmembrane region" description="Helical" evidence="2">
    <location>
        <begin position="115"/>
        <end position="132"/>
    </location>
</feature>
<feature type="compositionally biased region" description="Basic and acidic residues" evidence="1">
    <location>
        <begin position="11"/>
        <end position="27"/>
    </location>
</feature>
<dbReference type="AlphaFoldDB" id="A0A927MAM5"/>
<comment type="caution">
    <text evidence="3">The sequence shown here is derived from an EMBL/GenBank/DDBJ whole genome shotgun (WGS) entry which is preliminary data.</text>
</comment>
<protein>
    <recommendedName>
        <fullName evidence="5">Sulfatase</fullName>
    </recommendedName>
</protein>
<keyword evidence="2" id="KW-0472">Membrane</keyword>
<keyword evidence="2" id="KW-1133">Transmembrane helix</keyword>
<dbReference type="RefSeq" id="WP_192768028.1">
    <property type="nucleotide sequence ID" value="NZ_JADBEB010000001.1"/>
</dbReference>